<dbReference type="Proteomes" id="UP000516320">
    <property type="component" value="Chromosome"/>
</dbReference>
<dbReference type="InterPro" id="IPR029063">
    <property type="entry name" value="SAM-dependent_MTases_sf"/>
</dbReference>
<reference evidence="1 2" key="1">
    <citation type="submission" date="2019-12" db="EMBL/GenBank/DDBJ databases">
        <title>Corynebacterium sp. nov., isolated from feces of the Anser Albifrons in China.</title>
        <authorList>
            <person name="Liu Q."/>
        </authorList>
    </citation>
    <scope>NUCLEOTIDE SEQUENCE [LARGE SCALE GENOMIC DNA]</scope>
    <source>
        <strain evidence="1 2">4H37-19</strain>
    </source>
</reference>
<protein>
    <submittedName>
        <fullName evidence="1">Uncharacterized protein</fullName>
    </submittedName>
</protein>
<dbReference type="SUPFAM" id="SSF53335">
    <property type="entry name" value="S-adenosyl-L-methionine-dependent methyltransferases"/>
    <property type="match status" value="1"/>
</dbReference>
<name>A0A7H0SR20_9CORY</name>
<gene>
    <name evidence="1" type="ORF">GP475_10395</name>
</gene>
<dbReference type="EMBL" id="CP046884">
    <property type="protein sequence ID" value="QNQ90995.1"/>
    <property type="molecule type" value="Genomic_DNA"/>
</dbReference>
<dbReference type="AlphaFoldDB" id="A0A7H0SR20"/>
<dbReference type="KEGG" id="cpoy:GP475_10395"/>
<proteinExistence type="predicted"/>
<evidence type="ECO:0000313" key="2">
    <source>
        <dbReference type="Proteomes" id="UP000516320"/>
    </source>
</evidence>
<organism evidence="1 2">
    <name type="scientific">Corynebacterium poyangense</name>
    <dbReference type="NCBI Taxonomy" id="2684405"/>
    <lineage>
        <taxon>Bacteria</taxon>
        <taxon>Bacillati</taxon>
        <taxon>Actinomycetota</taxon>
        <taxon>Actinomycetes</taxon>
        <taxon>Mycobacteriales</taxon>
        <taxon>Corynebacteriaceae</taxon>
        <taxon>Corynebacterium</taxon>
    </lineage>
</organism>
<accession>A0A7H0SR20</accession>
<sequence length="93" mass="10734">MRETNWSQTSPTIFGGVFETILNPETRRSGGMHYSSPENIHRVIDPLFLDDLTAKLTKILDDHQVTERTRLKRLRTFQEKLSSLHFFDPACGS</sequence>
<keyword evidence="2" id="KW-1185">Reference proteome</keyword>
<dbReference type="RefSeq" id="WP_187974304.1">
    <property type="nucleotide sequence ID" value="NZ_CP046884.1"/>
</dbReference>
<evidence type="ECO:0000313" key="1">
    <source>
        <dbReference type="EMBL" id="QNQ90995.1"/>
    </source>
</evidence>